<keyword evidence="3" id="KW-1185">Reference proteome</keyword>
<dbReference type="SUPFAM" id="SSF55811">
    <property type="entry name" value="Nudix"/>
    <property type="match status" value="1"/>
</dbReference>
<evidence type="ECO:0000259" key="1">
    <source>
        <dbReference type="PROSITE" id="PS51462"/>
    </source>
</evidence>
<name>A0ABD3QBR8_9STRA</name>
<dbReference type="InterPro" id="IPR015797">
    <property type="entry name" value="NUDIX_hydrolase-like_dom_sf"/>
</dbReference>
<proteinExistence type="predicted"/>
<accession>A0ABD3QBR8</accession>
<evidence type="ECO:0000313" key="2">
    <source>
        <dbReference type="EMBL" id="KAL3797548.1"/>
    </source>
</evidence>
<dbReference type="AlphaFoldDB" id="A0ABD3QBR8"/>
<dbReference type="Proteomes" id="UP001516023">
    <property type="component" value="Unassembled WGS sequence"/>
</dbReference>
<dbReference type="Pfam" id="PF00293">
    <property type="entry name" value="NUDIX"/>
    <property type="match status" value="1"/>
</dbReference>
<dbReference type="Gene3D" id="3.90.79.10">
    <property type="entry name" value="Nucleoside Triphosphate Pyrophosphohydrolase"/>
    <property type="match status" value="1"/>
</dbReference>
<evidence type="ECO:0000313" key="3">
    <source>
        <dbReference type="Proteomes" id="UP001516023"/>
    </source>
</evidence>
<gene>
    <name evidence="2" type="ORF">HJC23_009912</name>
</gene>
<comment type="caution">
    <text evidence="2">The sequence shown here is derived from an EMBL/GenBank/DDBJ whole genome shotgun (WGS) entry which is preliminary data.</text>
</comment>
<dbReference type="EMBL" id="JABMIG020000054">
    <property type="protein sequence ID" value="KAL3797548.1"/>
    <property type="molecule type" value="Genomic_DNA"/>
</dbReference>
<dbReference type="InterPro" id="IPR000086">
    <property type="entry name" value="NUDIX_hydrolase_dom"/>
</dbReference>
<sequence>MRTKTVVSAGAAIPPTVAFSLAAIARRQSLDQNDAGNQDLPQQYLLVHEKPPRGWWLPGGGVEHQDTTPVEAAVRETLEEASRTDPKYSRSQRDQTLLPVMTHLLALQQTPGRIRFIFCGEWLDESTGGGKSVLKLPPGDDDSIEAKWVTLDDVRCLSEGNRKPHSSPITGEWRDRWLRGQEPITFFGILESSRSKGVSIPGLSVSNTLFECTDNKDNNRSIGAFFERKRKPTENSKRTLIYHRGRAALMTHLRARLLIYKEKEEKFAIDDKTLRFPSSHVTNQFQQTLRQLVDEMISDVLPEGSTRDSNRTGTLRMEYTIHSNGTEATLTVFSYVIISPKDSVTLSRDTIKWKMKWVTIHELLDSVEKDLAKAVAKKGGNLSNIDILTDEE</sequence>
<dbReference type="PROSITE" id="PS51462">
    <property type="entry name" value="NUDIX"/>
    <property type="match status" value="1"/>
</dbReference>
<dbReference type="CDD" id="cd02883">
    <property type="entry name" value="NUDIX_Hydrolase"/>
    <property type="match status" value="1"/>
</dbReference>
<reference evidence="2 3" key="1">
    <citation type="journal article" date="2020" name="G3 (Bethesda)">
        <title>Improved Reference Genome for Cyclotella cryptica CCMP332, a Model for Cell Wall Morphogenesis, Salinity Adaptation, and Lipid Production in Diatoms (Bacillariophyta).</title>
        <authorList>
            <person name="Roberts W.R."/>
            <person name="Downey K.M."/>
            <person name="Ruck E.C."/>
            <person name="Traller J.C."/>
            <person name="Alverson A.J."/>
        </authorList>
    </citation>
    <scope>NUCLEOTIDE SEQUENCE [LARGE SCALE GENOMIC DNA]</scope>
    <source>
        <strain evidence="2 3">CCMP332</strain>
    </source>
</reference>
<organism evidence="2 3">
    <name type="scientific">Cyclotella cryptica</name>
    <dbReference type="NCBI Taxonomy" id="29204"/>
    <lineage>
        <taxon>Eukaryota</taxon>
        <taxon>Sar</taxon>
        <taxon>Stramenopiles</taxon>
        <taxon>Ochrophyta</taxon>
        <taxon>Bacillariophyta</taxon>
        <taxon>Coscinodiscophyceae</taxon>
        <taxon>Thalassiosirophycidae</taxon>
        <taxon>Stephanodiscales</taxon>
        <taxon>Stephanodiscaceae</taxon>
        <taxon>Cyclotella</taxon>
    </lineage>
</organism>
<protein>
    <recommendedName>
        <fullName evidence="1">Nudix hydrolase domain-containing protein</fullName>
    </recommendedName>
</protein>
<feature type="domain" description="Nudix hydrolase" evidence="1">
    <location>
        <begin position="14"/>
        <end position="172"/>
    </location>
</feature>